<name>A0A2A6DGD0_SALER</name>
<dbReference type="InterPro" id="IPR006450">
    <property type="entry name" value="Phage_HK97_gp6-like"/>
</dbReference>
<dbReference type="RefSeq" id="WP_023231019.1">
    <property type="nucleotide sequence ID" value="NZ_CABMIV010000001.1"/>
</dbReference>
<organism evidence="1">
    <name type="scientific">Salmonella enterica</name>
    <name type="common">Salmonella choleraesuis</name>
    <dbReference type="NCBI Taxonomy" id="28901"/>
    <lineage>
        <taxon>Bacteria</taxon>
        <taxon>Pseudomonadati</taxon>
        <taxon>Pseudomonadota</taxon>
        <taxon>Gammaproteobacteria</taxon>
        <taxon>Enterobacterales</taxon>
        <taxon>Enterobacteriaceae</taxon>
        <taxon>Salmonella</taxon>
    </lineage>
</organism>
<dbReference type="NCBIfam" id="TIGR01560">
    <property type="entry name" value="put_DNA_pack"/>
    <property type="match status" value="1"/>
</dbReference>
<sequence>MIELVTLEEIKDHLHIDHDADDGPLKEKIQEASSVLLAFIQGSRDKVVDETGKLIEGEALSRMKGSTMRLVGMLYRNPDGAEKEDLLHGELPFSVTCLIYDLRCPTIL</sequence>
<dbReference type="EMBL" id="NPLM01000001">
    <property type="protein sequence ID" value="PDN88747.1"/>
    <property type="molecule type" value="Genomic_DNA"/>
</dbReference>
<gene>
    <name evidence="1" type="ORF">CIC26_03535</name>
</gene>
<dbReference type="AlphaFoldDB" id="A0A2A6DGD0"/>
<reference evidence="1" key="1">
    <citation type="submission" date="2017-08" db="EMBL/GenBank/DDBJ databases">
        <title>Whole genome sequencing of Salmonella enterica.</title>
        <authorList>
            <person name="Bell R."/>
            <person name="Levy K."/>
        </authorList>
    </citation>
    <scope>NUCLEOTIDE SEQUENCE [LARGE SCALE GENOMIC DNA]</scope>
    <source>
        <strain evidence="1">CFSAN060805</strain>
    </source>
</reference>
<dbReference type="Gene3D" id="1.10.3230.30">
    <property type="entry name" value="Phage gp6-like head-tail connector protein"/>
    <property type="match status" value="1"/>
</dbReference>
<evidence type="ECO:0000313" key="1">
    <source>
        <dbReference type="EMBL" id="PDN88747.1"/>
    </source>
</evidence>
<accession>A0A2A6DGD0</accession>
<dbReference type="Proteomes" id="UP000873581">
    <property type="component" value="Unassembled WGS sequence"/>
</dbReference>
<comment type="caution">
    <text evidence="1">The sequence shown here is derived from an EMBL/GenBank/DDBJ whole genome shotgun (WGS) entry which is preliminary data.</text>
</comment>
<dbReference type="CDD" id="cd08054">
    <property type="entry name" value="gp6"/>
    <property type="match status" value="1"/>
</dbReference>
<protein>
    <submittedName>
        <fullName evidence="1">Phage gp6-like head-tail connector protein</fullName>
    </submittedName>
</protein>
<dbReference type="Pfam" id="PF05135">
    <property type="entry name" value="Phage_connect_1"/>
    <property type="match status" value="1"/>
</dbReference>
<proteinExistence type="predicted"/>
<dbReference type="InterPro" id="IPR021146">
    <property type="entry name" value="Phage_gp6-like_head-tail"/>
</dbReference>